<evidence type="ECO:0000256" key="12">
    <source>
        <dbReference type="ARBA" id="ARBA00022801"/>
    </source>
</evidence>
<dbReference type="CDD" id="cd10845">
    <property type="entry name" value="DSRM_RNAse_III_family"/>
    <property type="match status" value="1"/>
</dbReference>
<keyword evidence="10 15" id="KW-0479">Metal-binding</keyword>
<dbReference type="GO" id="GO:0006364">
    <property type="term" value="P:rRNA processing"/>
    <property type="evidence" value="ECO:0007669"/>
    <property type="project" value="UniProtKB-UniRule"/>
</dbReference>
<dbReference type="GO" id="GO:0046872">
    <property type="term" value="F:metal ion binding"/>
    <property type="evidence" value="ECO:0007669"/>
    <property type="project" value="UniProtKB-KW"/>
</dbReference>
<feature type="binding site" evidence="15">
    <location>
        <position position="119"/>
    </location>
    <ligand>
        <name>Mg(2+)</name>
        <dbReference type="ChEBI" id="CHEBI:18420"/>
    </ligand>
</feature>
<sequence>MSLPKPPIAKLEKAFGYQFNNVERRQRALTHRSAAAKHNERLEFLGDAVLGLVIAEALFERFPTADEGNLSRMRAMIVCGRSLAKLAQKFELGRFIELGPGERKSGGQRRESILADTVEALLGAVYLESDLETCKNLVLQWFAPELDKLQPGKVHKDPKTRLQEFLQGRQLALPEYQVVETTGQAHNQQFVVSCLVELLGDPVIGRGTSRRKAEQQAAELVLAAIEEQPKK</sequence>
<evidence type="ECO:0000313" key="19">
    <source>
        <dbReference type="Proteomes" id="UP000288279"/>
    </source>
</evidence>
<name>A0A432ZNM7_9GAMM</name>
<dbReference type="CDD" id="cd00593">
    <property type="entry name" value="RIBOc"/>
    <property type="match status" value="1"/>
</dbReference>
<dbReference type="Gene3D" id="1.10.1520.10">
    <property type="entry name" value="Ribonuclease III domain"/>
    <property type="match status" value="1"/>
</dbReference>
<keyword evidence="15" id="KW-0699">rRNA-binding</keyword>
<comment type="subunit">
    <text evidence="4 15">Homodimer.</text>
</comment>
<dbReference type="Pfam" id="PF00035">
    <property type="entry name" value="dsrm"/>
    <property type="match status" value="1"/>
</dbReference>
<dbReference type="PROSITE" id="PS50137">
    <property type="entry name" value="DS_RBD"/>
    <property type="match status" value="1"/>
</dbReference>
<dbReference type="GO" id="GO:0006397">
    <property type="term" value="P:mRNA processing"/>
    <property type="evidence" value="ECO:0007669"/>
    <property type="project" value="UniProtKB-UniRule"/>
</dbReference>
<keyword evidence="7 15" id="KW-0507">mRNA processing</keyword>
<evidence type="ECO:0000256" key="13">
    <source>
        <dbReference type="ARBA" id="ARBA00022842"/>
    </source>
</evidence>
<accession>A0A432ZNM7</accession>
<evidence type="ECO:0000256" key="10">
    <source>
        <dbReference type="ARBA" id="ARBA00022723"/>
    </source>
</evidence>
<evidence type="ECO:0000256" key="5">
    <source>
        <dbReference type="ARBA" id="ARBA00022490"/>
    </source>
</evidence>
<dbReference type="InterPro" id="IPR014720">
    <property type="entry name" value="dsRBD_dom"/>
</dbReference>
<dbReference type="SMART" id="SM00358">
    <property type="entry name" value="DSRM"/>
    <property type="match status" value="1"/>
</dbReference>
<feature type="domain" description="RNase III" evidence="17">
    <location>
        <begin position="8"/>
        <end position="130"/>
    </location>
</feature>
<evidence type="ECO:0000256" key="3">
    <source>
        <dbReference type="ARBA" id="ARBA00010183"/>
    </source>
</evidence>
<dbReference type="EMBL" id="PIQG01000001">
    <property type="protein sequence ID" value="RUO79462.1"/>
    <property type="molecule type" value="Genomic_DNA"/>
</dbReference>
<evidence type="ECO:0000259" key="17">
    <source>
        <dbReference type="PROSITE" id="PS50142"/>
    </source>
</evidence>
<feature type="binding site" evidence="15">
    <location>
        <position position="116"/>
    </location>
    <ligand>
        <name>Mg(2+)</name>
        <dbReference type="ChEBI" id="CHEBI:18420"/>
    </ligand>
</feature>
<dbReference type="NCBIfam" id="TIGR02191">
    <property type="entry name" value="RNaseIII"/>
    <property type="match status" value="1"/>
</dbReference>
<evidence type="ECO:0000256" key="7">
    <source>
        <dbReference type="ARBA" id="ARBA00022664"/>
    </source>
</evidence>
<evidence type="ECO:0000256" key="6">
    <source>
        <dbReference type="ARBA" id="ARBA00022552"/>
    </source>
</evidence>
<keyword evidence="11 15" id="KW-0255">Endonuclease</keyword>
<evidence type="ECO:0000256" key="11">
    <source>
        <dbReference type="ARBA" id="ARBA00022759"/>
    </source>
</evidence>
<evidence type="ECO:0000256" key="4">
    <source>
        <dbReference type="ARBA" id="ARBA00011738"/>
    </source>
</evidence>
<dbReference type="GO" id="GO:0008033">
    <property type="term" value="P:tRNA processing"/>
    <property type="evidence" value="ECO:0007669"/>
    <property type="project" value="UniProtKB-KW"/>
</dbReference>
<evidence type="ECO:0000256" key="15">
    <source>
        <dbReference type="HAMAP-Rule" id="MF_00104"/>
    </source>
</evidence>
<evidence type="ECO:0000256" key="9">
    <source>
        <dbReference type="ARBA" id="ARBA00022722"/>
    </source>
</evidence>
<dbReference type="RefSeq" id="WP_126825428.1">
    <property type="nucleotide sequence ID" value="NZ_PIQG01000001.1"/>
</dbReference>
<keyword evidence="12 15" id="KW-0378">Hydrolase</keyword>
<dbReference type="HAMAP" id="MF_00104">
    <property type="entry name" value="RNase_III"/>
    <property type="match status" value="1"/>
</dbReference>
<comment type="caution">
    <text evidence="18">The sequence shown here is derived from an EMBL/GenBank/DDBJ whole genome shotgun (WGS) entry which is preliminary data.</text>
</comment>
<dbReference type="GO" id="GO:0004525">
    <property type="term" value="F:ribonuclease III activity"/>
    <property type="evidence" value="ECO:0007669"/>
    <property type="project" value="UniProtKB-UniRule"/>
</dbReference>
<comment type="function">
    <text evidence="15">Digests double-stranded RNA. Involved in the processing of primary rRNA transcript to yield the immediate precursors to the large and small rRNAs (23S and 16S). Processes some mRNAs, and tRNAs when they are encoded in the rRNA operon. Processes pre-crRNA and tracrRNA of type II CRISPR loci if present in the organism.</text>
</comment>
<keyword evidence="6 15" id="KW-0698">rRNA processing</keyword>
<gene>
    <name evidence="15" type="primary">rnc</name>
    <name evidence="18" type="ORF">CWI83_02850</name>
</gene>
<keyword evidence="13 15" id="KW-0460">Magnesium</keyword>
<dbReference type="PANTHER" id="PTHR11207:SF0">
    <property type="entry name" value="RIBONUCLEASE 3"/>
    <property type="match status" value="1"/>
</dbReference>
<evidence type="ECO:0000256" key="14">
    <source>
        <dbReference type="ARBA" id="ARBA00022884"/>
    </source>
</evidence>
<dbReference type="PANTHER" id="PTHR11207">
    <property type="entry name" value="RIBONUCLEASE III"/>
    <property type="match status" value="1"/>
</dbReference>
<dbReference type="OrthoDB" id="9805026at2"/>
<dbReference type="Pfam" id="PF14622">
    <property type="entry name" value="Ribonucleas_3_3"/>
    <property type="match status" value="1"/>
</dbReference>
<dbReference type="EC" id="3.1.26.3" evidence="15"/>
<dbReference type="AlphaFoldDB" id="A0A432ZNM7"/>
<keyword evidence="9 15" id="KW-0540">Nuclease</keyword>
<evidence type="ECO:0000256" key="2">
    <source>
        <dbReference type="ARBA" id="ARBA00004496"/>
    </source>
</evidence>
<dbReference type="SUPFAM" id="SSF69065">
    <property type="entry name" value="RNase III domain-like"/>
    <property type="match status" value="1"/>
</dbReference>
<proteinExistence type="inferred from homology"/>
<dbReference type="GO" id="GO:0042802">
    <property type="term" value="F:identical protein binding"/>
    <property type="evidence" value="ECO:0007669"/>
    <property type="project" value="UniProtKB-ARBA"/>
</dbReference>
<keyword evidence="5 15" id="KW-0963">Cytoplasm</keyword>
<dbReference type="PROSITE" id="PS50142">
    <property type="entry name" value="RNASE_3_2"/>
    <property type="match status" value="1"/>
</dbReference>
<dbReference type="FunFam" id="3.30.160.20:FF:000003">
    <property type="entry name" value="Ribonuclease 3"/>
    <property type="match status" value="1"/>
</dbReference>
<dbReference type="InterPro" id="IPR036389">
    <property type="entry name" value="RNase_III_sf"/>
</dbReference>
<organism evidence="18 19">
    <name type="scientific">Pseudidiomarina taiwanensis</name>
    <dbReference type="NCBI Taxonomy" id="337250"/>
    <lineage>
        <taxon>Bacteria</taxon>
        <taxon>Pseudomonadati</taxon>
        <taxon>Pseudomonadota</taxon>
        <taxon>Gammaproteobacteria</taxon>
        <taxon>Alteromonadales</taxon>
        <taxon>Idiomarinaceae</taxon>
        <taxon>Pseudidiomarina</taxon>
    </lineage>
</organism>
<evidence type="ECO:0000256" key="8">
    <source>
        <dbReference type="ARBA" id="ARBA00022694"/>
    </source>
</evidence>
<feature type="binding site" evidence="15">
    <location>
        <position position="43"/>
    </location>
    <ligand>
        <name>Mg(2+)</name>
        <dbReference type="ChEBI" id="CHEBI:18420"/>
    </ligand>
</feature>
<feature type="domain" description="DRBM" evidence="16">
    <location>
        <begin position="157"/>
        <end position="227"/>
    </location>
</feature>
<dbReference type="GO" id="GO:0019843">
    <property type="term" value="F:rRNA binding"/>
    <property type="evidence" value="ECO:0007669"/>
    <property type="project" value="UniProtKB-KW"/>
</dbReference>
<comment type="subcellular location">
    <subcellularLocation>
        <location evidence="2 15">Cytoplasm</location>
    </subcellularLocation>
</comment>
<dbReference type="SUPFAM" id="SSF54768">
    <property type="entry name" value="dsRNA-binding domain-like"/>
    <property type="match status" value="1"/>
</dbReference>
<dbReference type="FunFam" id="1.10.1520.10:FF:000001">
    <property type="entry name" value="Ribonuclease 3"/>
    <property type="match status" value="1"/>
</dbReference>
<feature type="active site" evidence="15">
    <location>
        <position position="119"/>
    </location>
</feature>
<dbReference type="GO" id="GO:0010468">
    <property type="term" value="P:regulation of gene expression"/>
    <property type="evidence" value="ECO:0007669"/>
    <property type="project" value="TreeGrafter"/>
</dbReference>
<evidence type="ECO:0000259" key="16">
    <source>
        <dbReference type="PROSITE" id="PS50137"/>
    </source>
</evidence>
<dbReference type="Gene3D" id="3.30.160.20">
    <property type="match status" value="1"/>
</dbReference>
<dbReference type="PROSITE" id="PS00517">
    <property type="entry name" value="RNASE_3_1"/>
    <property type="match status" value="1"/>
</dbReference>
<keyword evidence="14 15" id="KW-0694">RNA-binding</keyword>
<reference evidence="18 19" key="1">
    <citation type="journal article" date="2011" name="Front. Microbiol.">
        <title>Genomic signatures of strain selection and enhancement in Bacillus atrophaeus var. globigii, a historical biowarfare simulant.</title>
        <authorList>
            <person name="Gibbons H.S."/>
            <person name="Broomall S.M."/>
            <person name="McNew L.A."/>
            <person name="Daligault H."/>
            <person name="Chapman C."/>
            <person name="Bruce D."/>
            <person name="Karavis M."/>
            <person name="Krepps M."/>
            <person name="McGregor P.A."/>
            <person name="Hong C."/>
            <person name="Park K.H."/>
            <person name="Akmal A."/>
            <person name="Feldman A."/>
            <person name="Lin J.S."/>
            <person name="Chang W.E."/>
            <person name="Higgs B.W."/>
            <person name="Demirev P."/>
            <person name="Lindquist J."/>
            <person name="Liem A."/>
            <person name="Fochler E."/>
            <person name="Read T.D."/>
            <person name="Tapia R."/>
            <person name="Johnson S."/>
            <person name="Bishop-Lilly K.A."/>
            <person name="Detter C."/>
            <person name="Han C."/>
            <person name="Sozhamannan S."/>
            <person name="Rosenzweig C.N."/>
            <person name="Skowronski E.W."/>
        </authorList>
    </citation>
    <scope>NUCLEOTIDE SEQUENCE [LARGE SCALE GENOMIC DNA]</scope>
    <source>
        <strain evidence="18 19">PIT1</strain>
    </source>
</reference>
<keyword evidence="8 15" id="KW-0819">tRNA processing</keyword>
<comment type="cofactor">
    <cofactor evidence="15">
        <name>Mg(2+)</name>
        <dbReference type="ChEBI" id="CHEBI:18420"/>
    </cofactor>
</comment>
<evidence type="ECO:0000256" key="1">
    <source>
        <dbReference type="ARBA" id="ARBA00000109"/>
    </source>
</evidence>
<comment type="similarity">
    <text evidence="3">Belongs to the ribonuclease III family.</text>
</comment>
<dbReference type="SMART" id="SM00535">
    <property type="entry name" value="RIBOc"/>
    <property type="match status" value="1"/>
</dbReference>
<dbReference type="InterPro" id="IPR000999">
    <property type="entry name" value="RNase_III_dom"/>
</dbReference>
<feature type="active site" evidence="15">
    <location>
        <position position="47"/>
    </location>
</feature>
<evidence type="ECO:0000313" key="18">
    <source>
        <dbReference type="EMBL" id="RUO79462.1"/>
    </source>
</evidence>
<comment type="catalytic activity">
    <reaction evidence="1 15">
        <text>Endonucleolytic cleavage to 5'-phosphomonoester.</text>
        <dbReference type="EC" id="3.1.26.3"/>
    </reaction>
</comment>
<dbReference type="GO" id="GO:0003725">
    <property type="term" value="F:double-stranded RNA binding"/>
    <property type="evidence" value="ECO:0007669"/>
    <property type="project" value="TreeGrafter"/>
</dbReference>
<protein>
    <recommendedName>
        <fullName evidence="15">Ribonuclease 3</fullName>
        <ecNumber evidence="15">3.1.26.3</ecNumber>
    </recommendedName>
    <alternativeName>
        <fullName evidence="15">Ribonuclease III</fullName>
        <shortName evidence="15">RNase III</shortName>
    </alternativeName>
</protein>
<keyword evidence="19" id="KW-1185">Reference proteome</keyword>
<dbReference type="InterPro" id="IPR011907">
    <property type="entry name" value="RNase_III"/>
</dbReference>
<dbReference type="Proteomes" id="UP000288279">
    <property type="component" value="Unassembled WGS sequence"/>
</dbReference>
<dbReference type="GO" id="GO:0005737">
    <property type="term" value="C:cytoplasm"/>
    <property type="evidence" value="ECO:0007669"/>
    <property type="project" value="UniProtKB-SubCell"/>
</dbReference>